<name>A0A177L0J2_9BACI</name>
<feature type="transmembrane region" description="Helical" evidence="1">
    <location>
        <begin position="168"/>
        <end position="192"/>
    </location>
</feature>
<sequence length="265" mass="29160">MKCNQCGHEQASGKFCGNCGTSMEVTAADQPIATETTPANESVHREEPNMHVEKVKNRSRQYWDYFVQYIKKPSLVFGHGEREFINGLISMAILAILIGLTGYTMTRNFTEGMGELLGSDYYTGPGFSSILSSGVIFTVLFTVCALFVLFLTNCFFGSGHSVKEITGVYGVHLLPSITLMAFSLLLVLLKAYVYSSVLMGLSLSLALVVMPLYLISALLTKKSNVLDPLYGYFLYIIFSVILFAIIVGMLADSAMGEALNELFYM</sequence>
<evidence type="ECO:0000313" key="3">
    <source>
        <dbReference type="Proteomes" id="UP000076935"/>
    </source>
</evidence>
<keyword evidence="1" id="KW-1133">Transmembrane helix</keyword>
<protein>
    <recommendedName>
        <fullName evidence="4">Zinc-ribbon domain-containing protein</fullName>
    </recommendedName>
</protein>
<dbReference type="STRING" id="29332.AWH48_07750"/>
<proteinExistence type="predicted"/>
<feature type="transmembrane region" description="Helical" evidence="1">
    <location>
        <begin position="84"/>
        <end position="106"/>
    </location>
</feature>
<keyword evidence="1" id="KW-0472">Membrane</keyword>
<feature type="transmembrane region" description="Helical" evidence="1">
    <location>
        <begin position="232"/>
        <end position="251"/>
    </location>
</feature>
<accession>A0A177L0J2</accession>
<dbReference type="EMBL" id="LQWY01000067">
    <property type="protein sequence ID" value="OAH58952.1"/>
    <property type="molecule type" value="Genomic_DNA"/>
</dbReference>
<dbReference type="RefSeq" id="WP_063966676.1">
    <property type="nucleotide sequence ID" value="NZ_JBCNAN010000007.1"/>
</dbReference>
<evidence type="ECO:0000313" key="2">
    <source>
        <dbReference type="EMBL" id="OAH58952.1"/>
    </source>
</evidence>
<keyword evidence="3" id="KW-1185">Reference proteome</keyword>
<keyword evidence="1" id="KW-0812">Transmembrane</keyword>
<evidence type="ECO:0008006" key="4">
    <source>
        <dbReference type="Google" id="ProtNLM"/>
    </source>
</evidence>
<organism evidence="2 3">
    <name type="scientific">Domibacillus aminovorans</name>
    <dbReference type="NCBI Taxonomy" id="29332"/>
    <lineage>
        <taxon>Bacteria</taxon>
        <taxon>Bacillati</taxon>
        <taxon>Bacillota</taxon>
        <taxon>Bacilli</taxon>
        <taxon>Bacillales</taxon>
        <taxon>Bacillaceae</taxon>
        <taxon>Domibacillus</taxon>
    </lineage>
</organism>
<comment type="caution">
    <text evidence="2">The sequence shown here is derived from an EMBL/GenBank/DDBJ whole genome shotgun (WGS) entry which is preliminary data.</text>
</comment>
<feature type="transmembrane region" description="Helical" evidence="1">
    <location>
        <begin position="198"/>
        <end position="220"/>
    </location>
</feature>
<gene>
    <name evidence="2" type="ORF">AWH49_04615</name>
</gene>
<dbReference type="Proteomes" id="UP000076935">
    <property type="component" value="Unassembled WGS sequence"/>
</dbReference>
<dbReference type="AlphaFoldDB" id="A0A177L0J2"/>
<reference evidence="2 3" key="1">
    <citation type="submission" date="2016-01" db="EMBL/GenBank/DDBJ databases">
        <title>Investigation of taxonomic status of Bacillus aminovorans.</title>
        <authorList>
            <person name="Verma A."/>
            <person name="Pal Y."/>
            <person name="Krishnamurthi S."/>
        </authorList>
    </citation>
    <scope>NUCLEOTIDE SEQUENCE [LARGE SCALE GENOMIC DNA]</scope>
    <source>
        <strain evidence="2 3">DSM 1314</strain>
    </source>
</reference>
<evidence type="ECO:0000256" key="1">
    <source>
        <dbReference type="SAM" id="Phobius"/>
    </source>
</evidence>
<feature type="transmembrane region" description="Helical" evidence="1">
    <location>
        <begin position="126"/>
        <end position="156"/>
    </location>
</feature>